<comment type="caution">
    <text evidence="7">The sequence shown here is derived from an EMBL/GenBank/DDBJ whole genome shotgun (WGS) entry which is preliminary data.</text>
</comment>
<organism evidence="7 8">
    <name type="scientific">Anaerococcus nagyae</name>
    <dbReference type="NCBI Taxonomy" id="1755241"/>
    <lineage>
        <taxon>Bacteria</taxon>
        <taxon>Bacillati</taxon>
        <taxon>Bacillota</taxon>
        <taxon>Tissierellia</taxon>
        <taxon>Tissierellales</taxon>
        <taxon>Peptoniphilaceae</taxon>
        <taxon>Anaerococcus</taxon>
    </lineage>
</organism>
<proteinExistence type="inferred from homology"/>
<keyword evidence="2 5" id="KW-0575">Peroxidase</keyword>
<accession>A0A3E2THP5</accession>
<dbReference type="CDD" id="cd00340">
    <property type="entry name" value="GSH_Peroxidase"/>
    <property type="match status" value="1"/>
</dbReference>
<gene>
    <name evidence="7" type="ORF">DXA39_06410</name>
</gene>
<dbReference type="PROSITE" id="PS00763">
    <property type="entry name" value="GLUTATHIONE_PEROXID_2"/>
    <property type="match status" value="1"/>
</dbReference>
<dbReference type="PRINTS" id="PR01011">
    <property type="entry name" value="GLUTPROXDASE"/>
</dbReference>
<evidence type="ECO:0000313" key="8">
    <source>
        <dbReference type="Proteomes" id="UP000261011"/>
    </source>
</evidence>
<sequence length="160" mass="18341">MTTIYDFKVKDTEGKEVSLDKYREKVLLIVNTATECGFTPQYDGLQKLYETYKDRGFEVLDFPCNQFGGQAPGTNEEIANFCTARFGTTFDRFDKIDVNGENEDPLYTFLKNSQGGILGDKIKWNFTKFLIDRQGNVVERYSSQKKPENIAKDIEGLLDK</sequence>
<protein>
    <recommendedName>
        <fullName evidence="5">Glutathione peroxidase</fullName>
    </recommendedName>
</protein>
<dbReference type="InterPro" id="IPR036249">
    <property type="entry name" value="Thioredoxin-like_sf"/>
</dbReference>
<name>A0A3E2THP5_9FIRM</name>
<evidence type="ECO:0000259" key="6">
    <source>
        <dbReference type="PROSITE" id="PS51352"/>
    </source>
</evidence>
<evidence type="ECO:0000256" key="5">
    <source>
        <dbReference type="RuleBase" id="RU000499"/>
    </source>
</evidence>
<feature type="domain" description="Thioredoxin" evidence="6">
    <location>
        <begin position="1"/>
        <end position="159"/>
    </location>
</feature>
<dbReference type="InterPro" id="IPR029760">
    <property type="entry name" value="GPX_CS"/>
</dbReference>
<dbReference type="OrthoDB" id="9809733at2"/>
<evidence type="ECO:0000256" key="4">
    <source>
        <dbReference type="PIRSR" id="PIRSR000303-1"/>
    </source>
</evidence>
<dbReference type="PANTHER" id="PTHR11592:SF78">
    <property type="entry name" value="GLUTATHIONE PEROXIDASE"/>
    <property type="match status" value="1"/>
</dbReference>
<dbReference type="InterPro" id="IPR000889">
    <property type="entry name" value="Glutathione_peroxidase"/>
</dbReference>
<dbReference type="Proteomes" id="UP000261011">
    <property type="component" value="Unassembled WGS sequence"/>
</dbReference>
<dbReference type="SUPFAM" id="SSF52833">
    <property type="entry name" value="Thioredoxin-like"/>
    <property type="match status" value="1"/>
</dbReference>
<evidence type="ECO:0000256" key="2">
    <source>
        <dbReference type="ARBA" id="ARBA00022559"/>
    </source>
</evidence>
<dbReference type="FunFam" id="3.40.30.10:FF:000010">
    <property type="entry name" value="Glutathione peroxidase"/>
    <property type="match status" value="1"/>
</dbReference>
<evidence type="ECO:0000256" key="3">
    <source>
        <dbReference type="ARBA" id="ARBA00023002"/>
    </source>
</evidence>
<keyword evidence="8" id="KW-1185">Reference proteome</keyword>
<dbReference type="GO" id="GO:0034599">
    <property type="term" value="P:cellular response to oxidative stress"/>
    <property type="evidence" value="ECO:0007669"/>
    <property type="project" value="TreeGrafter"/>
</dbReference>
<dbReference type="PIRSF" id="PIRSF000303">
    <property type="entry name" value="Glutathion_perox"/>
    <property type="match status" value="1"/>
</dbReference>
<keyword evidence="3 5" id="KW-0560">Oxidoreductase</keyword>
<dbReference type="EMBL" id="QVEU01000004">
    <property type="protein sequence ID" value="RGB75950.1"/>
    <property type="molecule type" value="Genomic_DNA"/>
</dbReference>
<dbReference type="PROSITE" id="PS51352">
    <property type="entry name" value="THIOREDOXIN_2"/>
    <property type="match status" value="1"/>
</dbReference>
<evidence type="ECO:0000256" key="1">
    <source>
        <dbReference type="ARBA" id="ARBA00006926"/>
    </source>
</evidence>
<comment type="similarity">
    <text evidence="1 5">Belongs to the glutathione peroxidase family.</text>
</comment>
<dbReference type="RefSeq" id="WP_117521893.1">
    <property type="nucleotide sequence ID" value="NZ_QVEU01000004.1"/>
</dbReference>
<dbReference type="PROSITE" id="PS51355">
    <property type="entry name" value="GLUTATHIONE_PEROXID_3"/>
    <property type="match status" value="1"/>
</dbReference>
<reference evidence="7 8" key="1">
    <citation type="submission" date="2018-08" db="EMBL/GenBank/DDBJ databases">
        <title>A genome reference for cultivated species of the human gut microbiota.</title>
        <authorList>
            <person name="Zou Y."/>
            <person name="Xue W."/>
            <person name="Luo G."/>
        </authorList>
    </citation>
    <scope>NUCLEOTIDE SEQUENCE [LARGE SCALE GENOMIC DNA]</scope>
    <source>
        <strain evidence="7 8">OF01-3</strain>
    </source>
</reference>
<dbReference type="Gene3D" id="3.40.30.10">
    <property type="entry name" value="Glutaredoxin"/>
    <property type="match status" value="1"/>
</dbReference>
<feature type="active site" evidence="4">
    <location>
        <position position="36"/>
    </location>
</feature>
<dbReference type="InterPro" id="IPR013766">
    <property type="entry name" value="Thioredoxin_domain"/>
</dbReference>
<dbReference type="Pfam" id="PF00255">
    <property type="entry name" value="GSHPx"/>
    <property type="match status" value="1"/>
</dbReference>
<dbReference type="PANTHER" id="PTHR11592">
    <property type="entry name" value="GLUTATHIONE PEROXIDASE"/>
    <property type="match status" value="1"/>
</dbReference>
<dbReference type="AlphaFoldDB" id="A0A3E2THP5"/>
<evidence type="ECO:0000313" key="7">
    <source>
        <dbReference type="EMBL" id="RGB75950.1"/>
    </source>
</evidence>
<dbReference type="GO" id="GO:0004601">
    <property type="term" value="F:peroxidase activity"/>
    <property type="evidence" value="ECO:0007669"/>
    <property type="project" value="UniProtKB-KW"/>
</dbReference>